<sequence length="86" mass="8882">MTVDPDNESGWSGILARPAGRSAVRQTPVGTSGSTYAASRNATQELPGTTPIVKHLVVTREFPSVIPGRGSGSQRMVIPAAGHTLA</sequence>
<evidence type="ECO:0000313" key="2">
    <source>
        <dbReference type="EMBL" id="AWB33148.1"/>
    </source>
</evidence>
<gene>
    <name evidence="2" type="ORF">DBV39_04845</name>
</gene>
<dbReference type="Proteomes" id="UP000244571">
    <property type="component" value="Chromosome"/>
</dbReference>
<dbReference type="KEGG" id="boz:DBV39_04845"/>
<feature type="region of interest" description="Disordered" evidence="1">
    <location>
        <begin position="66"/>
        <end position="86"/>
    </location>
</feature>
<dbReference type="EMBL" id="CP028901">
    <property type="protein sequence ID" value="AWB33148.1"/>
    <property type="molecule type" value="Genomic_DNA"/>
</dbReference>
<accession>A0A2R4XH42</accession>
<feature type="region of interest" description="Disordered" evidence="1">
    <location>
        <begin position="1"/>
        <end position="47"/>
    </location>
</feature>
<reference evidence="2 3" key="1">
    <citation type="submission" date="2018-04" db="EMBL/GenBank/DDBJ databases">
        <title>Bordetella sp. HZ20 isolated from seawater.</title>
        <authorList>
            <person name="Sun C."/>
        </authorList>
    </citation>
    <scope>NUCLEOTIDE SEQUENCE [LARGE SCALE GENOMIC DNA]</scope>
    <source>
        <strain evidence="2 3">HZ20</strain>
    </source>
</reference>
<evidence type="ECO:0000256" key="1">
    <source>
        <dbReference type="SAM" id="MobiDB-lite"/>
    </source>
</evidence>
<feature type="compositionally biased region" description="Polar residues" evidence="1">
    <location>
        <begin position="24"/>
        <end position="47"/>
    </location>
</feature>
<keyword evidence="3" id="KW-1185">Reference proteome</keyword>
<dbReference type="AlphaFoldDB" id="A0A2R4XH42"/>
<name>A0A2R4XH42_9BURK</name>
<evidence type="ECO:0000313" key="3">
    <source>
        <dbReference type="Proteomes" id="UP000244571"/>
    </source>
</evidence>
<protein>
    <submittedName>
        <fullName evidence="2">Uncharacterized protein</fullName>
    </submittedName>
</protein>
<organism evidence="2 3">
    <name type="scientific">Orrella marina</name>
    <dbReference type="NCBI Taxonomy" id="2163011"/>
    <lineage>
        <taxon>Bacteria</taxon>
        <taxon>Pseudomonadati</taxon>
        <taxon>Pseudomonadota</taxon>
        <taxon>Betaproteobacteria</taxon>
        <taxon>Burkholderiales</taxon>
        <taxon>Alcaligenaceae</taxon>
        <taxon>Orrella</taxon>
    </lineage>
</organism>
<proteinExistence type="predicted"/>